<dbReference type="GO" id="GO:0000107">
    <property type="term" value="F:imidazoleglycerol-phosphate synthase activity"/>
    <property type="evidence" value="ECO:0007669"/>
    <property type="project" value="UniProtKB-UniRule"/>
</dbReference>
<evidence type="ECO:0000256" key="9">
    <source>
        <dbReference type="ARBA" id="ARBA00049534"/>
    </source>
</evidence>
<evidence type="ECO:0000256" key="1">
    <source>
        <dbReference type="ARBA" id="ARBA00005091"/>
    </source>
</evidence>
<evidence type="ECO:0000256" key="7">
    <source>
        <dbReference type="ARBA" id="ARBA00023239"/>
    </source>
</evidence>
<keyword evidence="10" id="KW-0963">Cytoplasm</keyword>
<dbReference type="GO" id="GO:0000105">
    <property type="term" value="P:L-histidine biosynthetic process"/>
    <property type="evidence" value="ECO:0007669"/>
    <property type="project" value="UniProtKB-UniRule"/>
</dbReference>
<dbReference type="STRING" id="580340.Tlie_0832"/>
<reference evidence="13 14" key="2">
    <citation type="journal article" date="2012" name="Stand. Genomic Sci.">
        <title>Genome sequence of the moderately thermophilic, amino-acid-degrading and sulfur-reducing bacterium Thermovirga lienii type strain (Cas60314(T)).</title>
        <authorList>
            <person name="Goker M."/>
            <person name="Saunders E."/>
            <person name="Lapidus A."/>
            <person name="Nolan M."/>
            <person name="Lucas S."/>
            <person name="Hammon N."/>
            <person name="Deshpande S."/>
            <person name="Cheng J.F."/>
            <person name="Han C."/>
            <person name="Tapia R."/>
            <person name="Goodwin L.A."/>
            <person name="Pitluck S."/>
            <person name="Liolios K."/>
            <person name="Mavromatis K."/>
            <person name="Pagani I."/>
            <person name="Ivanova N."/>
            <person name="Mikhailova N."/>
            <person name="Pati A."/>
            <person name="Chen A."/>
            <person name="Palaniappan K."/>
            <person name="Land M."/>
            <person name="Chang Y.J."/>
            <person name="Jeffries C.D."/>
            <person name="Brambilla E.M."/>
            <person name="Rohde M."/>
            <person name="Spring S."/>
            <person name="Detter J.C."/>
            <person name="Woyke T."/>
            <person name="Bristow J."/>
            <person name="Eisen J.A."/>
            <person name="Markowitz V."/>
            <person name="Hugenholtz P."/>
            <person name="Kyrpides N.C."/>
            <person name="Klenk H.P."/>
        </authorList>
    </citation>
    <scope>NUCLEOTIDE SEQUENCE [LARGE SCALE GENOMIC DNA]</scope>
    <source>
        <strain evidence="14">ATCC BAA-1197 / DSM 17291 / Cas60314</strain>
    </source>
</reference>
<dbReference type="OrthoDB" id="9807137at2"/>
<comment type="catalytic activity">
    <reaction evidence="8 10">
        <text>5-[(5-phospho-1-deoxy-D-ribulos-1-ylimino)methylamino]-1-(5-phospho-beta-D-ribosyl)imidazole-4-carboxamide + L-glutamine = D-erythro-1-(imidazol-4-yl)glycerol 3-phosphate + 5-amino-1-(5-phospho-beta-D-ribosyl)imidazole-4-carboxamide + L-glutamate + H(+)</text>
        <dbReference type="Rhea" id="RHEA:24793"/>
        <dbReference type="ChEBI" id="CHEBI:15378"/>
        <dbReference type="ChEBI" id="CHEBI:29985"/>
        <dbReference type="ChEBI" id="CHEBI:58278"/>
        <dbReference type="ChEBI" id="CHEBI:58359"/>
        <dbReference type="ChEBI" id="CHEBI:58475"/>
        <dbReference type="ChEBI" id="CHEBI:58525"/>
        <dbReference type="EC" id="4.3.2.10"/>
    </reaction>
</comment>
<organism evidence="13 14">
    <name type="scientific">Thermovirga lienii (strain ATCC BAA-1197 / DSM 17291 / Cas60314)</name>
    <dbReference type="NCBI Taxonomy" id="580340"/>
    <lineage>
        <taxon>Bacteria</taxon>
        <taxon>Thermotogati</taxon>
        <taxon>Synergistota</taxon>
        <taxon>Synergistia</taxon>
        <taxon>Synergistales</taxon>
        <taxon>Thermovirgaceae</taxon>
        <taxon>Thermovirga</taxon>
    </lineage>
</organism>
<dbReference type="PIRSF" id="PIRSF000495">
    <property type="entry name" value="Amidotransf_hisH"/>
    <property type="match status" value="1"/>
</dbReference>
<dbReference type="GO" id="GO:0004359">
    <property type="term" value="F:glutaminase activity"/>
    <property type="evidence" value="ECO:0007669"/>
    <property type="project" value="UniProtKB-EC"/>
</dbReference>
<feature type="active site" evidence="10 11">
    <location>
        <position position="182"/>
    </location>
</feature>
<evidence type="ECO:0000256" key="10">
    <source>
        <dbReference type="HAMAP-Rule" id="MF_00278"/>
    </source>
</evidence>
<dbReference type="PROSITE" id="PS51273">
    <property type="entry name" value="GATASE_TYPE_1"/>
    <property type="match status" value="1"/>
</dbReference>
<comment type="pathway">
    <text evidence="1 10">Amino-acid biosynthesis; L-histidine biosynthesis; L-histidine from 5-phospho-alpha-D-ribose 1-diphosphate: step 5/9.</text>
</comment>
<feature type="active site" description="Nucleophile" evidence="10 11">
    <location>
        <position position="80"/>
    </location>
</feature>
<keyword evidence="7 10" id="KW-0456">Lyase</keyword>
<keyword evidence="14" id="KW-1185">Reference proteome</keyword>
<evidence type="ECO:0000256" key="6">
    <source>
        <dbReference type="ARBA" id="ARBA00023102"/>
    </source>
</evidence>
<proteinExistence type="inferred from homology"/>
<keyword evidence="6 10" id="KW-0368">Histidine biosynthesis</keyword>
<gene>
    <name evidence="10" type="primary">hisH</name>
    <name evidence="13" type="ordered locus">Tlie_0832</name>
</gene>
<comment type="function">
    <text evidence="10">IGPS catalyzes the conversion of PRFAR and glutamine to IGP, AICAR and glutamate. The HisH subunit catalyzes the hydrolysis of glutamine to glutamate and ammonia as part of the synthesis of IGP and AICAR. The resulting ammonia molecule is channeled to the active site of HisF.</text>
</comment>
<dbReference type="KEGG" id="tli:Tlie_0832"/>
<dbReference type="Proteomes" id="UP000005868">
    <property type="component" value="Chromosome"/>
</dbReference>
<evidence type="ECO:0000313" key="13">
    <source>
        <dbReference type="EMBL" id="AER66565.1"/>
    </source>
</evidence>
<dbReference type="CDD" id="cd01748">
    <property type="entry name" value="GATase1_IGP_Synthase"/>
    <property type="match status" value="1"/>
</dbReference>
<evidence type="ECO:0000256" key="3">
    <source>
        <dbReference type="ARBA" id="ARBA00022605"/>
    </source>
</evidence>
<evidence type="ECO:0000256" key="5">
    <source>
        <dbReference type="ARBA" id="ARBA00022962"/>
    </source>
</evidence>
<comment type="subunit">
    <text evidence="2 10">Heterodimer of HisH and HisF.</text>
</comment>
<dbReference type="SUPFAM" id="SSF52317">
    <property type="entry name" value="Class I glutamine amidotransferase-like"/>
    <property type="match status" value="1"/>
</dbReference>
<dbReference type="EMBL" id="CP003096">
    <property type="protein sequence ID" value="AER66565.1"/>
    <property type="molecule type" value="Genomic_DNA"/>
</dbReference>
<dbReference type="GO" id="GO:0005737">
    <property type="term" value="C:cytoplasm"/>
    <property type="evidence" value="ECO:0007669"/>
    <property type="project" value="UniProtKB-SubCell"/>
</dbReference>
<dbReference type="InterPro" id="IPR029062">
    <property type="entry name" value="Class_I_gatase-like"/>
</dbReference>
<feature type="active site" evidence="10 11">
    <location>
        <position position="184"/>
    </location>
</feature>
<dbReference type="PANTHER" id="PTHR42701:SF1">
    <property type="entry name" value="IMIDAZOLE GLYCEROL PHOSPHATE SYNTHASE SUBUNIT HISH"/>
    <property type="match status" value="1"/>
</dbReference>
<keyword evidence="5 10" id="KW-0315">Glutamine amidotransferase</keyword>
<dbReference type="HOGENOM" id="CLU_071837_2_2_0"/>
<evidence type="ECO:0000313" key="14">
    <source>
        <dbReference type="Proteomes" id="UP000005868"/>
    </source>
</evidence>
<protein>
    <recommendedName>
        <fullName evidence="10">Imidazole glycerol phosphate synthase subunit HisH</fullName>
        <ecNumber evidence="10">4.3.2.10</ecNumber>
    </recommendedName>
    <alternativeName>
        <fullName evidence="10">IGP synthase glutaminase subunit</fullName>
        <ecNumber evidence="10">3.5.1.2</ecNumber>
    </alternativeName>
    <alternativeName>
        <fullName evidence="10">IGP synthase subunit HisH</fullName>
    </alternativeName>
    <alternativeName>
        <fullName evidence="10">ImGP synthase subunit HisH</fullName>
        <shortName evidence="10">IGPS subunit HisH</shortName>
    </alternativeName>
</protein>
<dbReference type="AlphaFoldDB" id="G7V9L5"/>
<dbReference type="InterPro" id="IPR010139">
    <property type="entry name" value="Imidazole-glycPsynth_HisH"/>
</dbReference>
<evidence type="ECO:0000256" key="8">
    <source>
        <dbReference type="ARBA" id="ARBA00047838"/>
    </source>
</evidence>
<dbReference type="EC" id="3.5.1.2" evidence="10"/>
<accession>G7V9L5</accession>
<keyword evidence="3 10" id="KW-0028">Amino-acid biosynthesis</keyword>
<comment type="subcellular location">
    <subcellularLocation>
        <location evidence="10">Cytoplasm</location>
    </subcellularLocation>
</comment>
<reference evidence="14" key="1">
    <citation type="submission" date="2011-10" db="EMBL/GenBank/DDBJ databases">
        <title>The complete genome of chromosome of Thermovirga lienii DSM 17291.</title>
        <authorList>
            <consortium name="US DOE Joint Genome Institute (JGI-PGF)"/>
            <person name="Lucas S."/>
            <person name="Copeland A."/>
            <person name="Lapidus A."/>
            <person name="Glavina del Rio T."/>
            <person name="Dalin E."/>
            <person name="Tice H."/>
            <person name="Bruce D."/>
            <person name="Goodwin L."/>
            <person name="Pitluck S."/>
            <person name="Peters L."/>
            <person name="Mikhailova N."/>
            <person name="Saunders E."/>
            <person name="Kyrpides N."/>
            <person name="Mavromatis K."/>
            <person name="Ivanova N."/>
            <person name="Last F.I."/>
            <person name="Brettin T."/>
            <person name="Detter J.C."/>
            <person name="Han C."/>
            <person name="Larimer F."/>
            <person name="Land M."/>
            <person name="Hauser L."/>
            <person name="Markowitz V."/>
            <person name="Cheng J.-F."/>
            <person name="Hugenholtz P."/>
            <person name="Woyke T."/>
            <person name="Wu D."/>
            <person name="Spring S."/>
            <person name="Schroeder M."/>
            <person name="Brambilla E.-M."/>
            <person name="Klenk H.-P."/>
            <person name="Eisen J.A."/>
        </authorList>
    </citation>
    <scope>NUCLEOTIDE SEQUENCE [LARGE SCALE GENOMIC DNA]</scope>
    <source>
        <strain evidence="14">ATCC BAA-1197 / DSM 17291 / Cas60314</strain>
    </source>
</reference>
<dbReference type="MEROPS" id="C26.965"/>
<evidence type="ECO:0000259" key="12">
    <source>
        <dbReference type="Pfam" id="PF00117"/>
    </source>
</evidence>
<evidence type="ECO:0000256" key="2">
    <source>
        <dbReference type="ARBA" id="ARBA00011152"/>
    </source>
</evidence>
<comment type="catalytic activity">
    <reaction evidence="9 10">
        <text>L-glutamine + H2O = L-glutamate + NH4(+)</text>
        <dbReference type="Rhea" id="RHEA:15889"/>
        <dbReference type="ChEBI" id="CHEBI:15377"/>
        <dbReference type="ChEBI" id="CHEBI:28938"/>
        <dbReference type="ChEBI" id="CHEBI:29985"/>
        <dbReference type="ChEBI" id="CHEBI:58359"/>
        <dbReference type="EC" id="3.5.1.2"/>
    </reaction>
</comment>
<dbReference type="eggNOG" id="COG0118">
    <property type="taxonomic scope" value="Bacteria"/>
</dbReference>
<dbReference type="Pfam" id="PF00117">
    <property type="entry name" value="GATase"/>
    <property type="match status" value="1"/>
</dbReference>
<dbReference type="HAMAP" id="MF_00278">
    <property type="entry name" value="HisH"/>
    <property type="match status" value="1"/>
</dbReference>
<evidence type="ECO:0000256" key="11">
    <source>
        <dbReference type="PIRSR" id="PIRSR000495-1"/>
    </source>
</evidence>
<keyword evidence="13" id="KW-0808">Transferase</keyword>
<dbReference type="InterPro" id="IPR017926">
    <property type="entry name" value="GATASE"/>
</dbReference>
<keyword evidence="4 10" id="KW-0378">Hydrolase</keyword>
<sequence>MITIIDYGAGNIGNLIRALEAIGKNTFVAQKPSDLPDKTKVLLLPGVGAFGPASEMLQKSGWFDFIKNWEEQKKPVLGICLGMQLLCKNSLEGGYSQGLGLFEGTIKKLTDVPKLPHIGWNSVKWIGPSPIPWGGKYEEAYFYFVHSYALEVSRYTTGVTSYGRTSFSAIVQKKNAIGFQFHPERSGIRGLMLLDWAIQKLEE</sequence>
<dbReference type="GO" id="GO:0016829">
    <property type="term" value="F:lyase activity"/>
    <property type="evidence" value="ECO:0007669"/>
    <property type="project" value="UniProtKB-KW"/>
</dbReference>
<dbReference type="UniPathway" id="UPA00031">
    <property type="reaction ID" value="UER00010"/>
</dbReference>
<dbReference type="PANTHER" id="PTHR42701">
    <property type="entry name" value="IMIDAZOLE GLYCEROL PHOSPHATE SYNTHASE SUBUNIT HISH"/>
    <property type="match status" value="1"/>
</dbReference>
<dbReference type="Gene3D" id="3.40.50.880">
    <property type="match status" value="1"/>
</dbReference>
<name>G7V9L5_THELD</name>
<feature type="domain" description="Glutamine amidotransferase" evidence="12">
    <location>
        <begin position="4"/>
        <end position="186"/>
    </location>
</feature>
<evidence type="ECO:0000256" key="4">
    <source>
        <dbReference type="ARBA" id="ARBA00022801"/>
    </source>
</evidence>
<dbReference type="NCBIfam" id="TIGR01855">
    <property type="entry name" value="IMP_synth_hisH"/>
    <property type="match status" value="1"/>
</dbReference>
<dbReference type="EC" id="4.3.2.10" evidence="10"/>